<evidence type="ECO:0000256" key="1">
    <source>
        <dbReference type="SAM" id="Phobius"/>
    </source>
</evidence>
<reference evidence="3 4" key="1">
    <citation type="submission" date="2015-09" db="EMBL/GenBank/DDBJ databases">
        <title>Complete genome sequence of Defluviimonas alba cai42t isolated from an oilfield in Xinjiang.</title>
        <authorList>
            <person name="Geng S."/>
            <person name="Pan X."/>
            <person name="Wu X."/>
        </authorList>
    </citation>
    <scope>NUCLEOTIDE SEQUENCE [LARGE SCALE GENOMIC DNA]</scope>
    <source>
        <strain evidence="4">cai42</strain>
    </source>
</reference>
<dbReference type="AlphaFoldDB" id="A0A159Z244"/>
<dbReference type="STRING" id="1335048.AKL17_1837"/>
<protein>
    <recommendedName>
        <fullName evidence="2">Lnb N-terminal periplasmic domain-containing protein</fullName>
    </recommendedName>
</protein>
<keyword evidence="4" id="KW-1185">Reference proteome</keyword>
<dbReference type="KEGG" id="daa:AKL17_1837"/>
<feature type="domain" description="Lnb N-terminal periplasmic" evidence="2">
    <location>
        <begin position="120"/>
        <end position="275"/>
    </location>
</feature>
<gene>
    <name evidence="3" type="ORF">AKL17_1837</name>
</gene>
<feature type="transmembrane region" description="Helical" evidence="1">
    <location>
        <begin position="58"/>
        <end position="76"/>
    </location>
</feature>
<dbReference type="PATRIC" id="fig|1335048.3.peg.1914"/>
<evidence type="ECO:0000313" key="3">
    <source>
        <dbReference type="EMBL" id="AMY69087.1"/>
    </source>
</evidence>
<name>A0A159Z244_9RHOB</name>
<sequence length="316" mass="34979">MRLAGRALLGLALLATLTWTMIALQYQAVGPAQLLAQAAAVAAALALGWQLCRGRARWALAGLAVGAGVVGIWWSSIRPLADRDWAGDVARGVTGQVEEDLVTLHNIRDFIWSTPTDFIPAWRDEAVRLADLQTVDLVSSVWASPAIAHTLISFGFADGRHIVFSAEIRREKGEAFSEIGGFFKEFELVLVAATEADILRLRSDVRGESVSVFPLRLTTEQRQALFRSYINLGNQLAEKPRFYQTITSNCTTIIWRLARTVDDRLPLDWRVLLSGYLPGYLQDLGLLEQPLQDARIAPQPTTPREEYSRAIRGLQG</sequence>
<dbReference type="Pfam" id="PF13387">
    <property type="entry name" value="Lnb_N"/>
    <property type="match status" value="1"/>
</dbReference>
<keyword evidence="1" id="KW-0472">Membrane</keyword>
<proteinExistence type="predicted"/>
<feature type="transmembrane region" description="Helical" evidence="1">
    <location>
        <begin position="33"/>
        <end position="51"/>
    </location>
</feature>
<evidence type="ECO:0000313" key="4">
    <source>
        <dbReference type="Proteomes" id="UP000076128"/>
    </source>
</evidence>
<keyword evidence="1" id="KW-0812">Transmembrane</keyword>
<dbReference type="EMBL" id="CP012661">
    <property type="protein sequence ID" value="AMY69087.1"/>
    <property type="molecule type" value="Genomic_DNA"/>
</dbReference>
<accession>A0A159Z244</accession>
<evidence type="ECO:0000259" key="2">
    <source>
        <dbReference type="Pfam" id="PF13387"/>
    </source>
</evidence>
<keyword evidence="1" id="KW-1133">Transmembrane helix</keyword>
<dbReference type="RefSeq" id="WP_066812581.1">
    <property type="nucleotide sequence ID" value="NZ_CP012661.1"/>
</dbReference>
<dbReference type="Proteomes" id="UP000076128">
    <property type="component" value="Chromosome"/>
</dbReference>
<organism evidence="3 4">
    <name type="scientific">Frigidibacter mobilis</name>
    <dbReference type="NCBI Taxonomy" id="1335048"/>
    <lineage>
        <taxon>Bacteria</taxon>
        <taxon>Pseudomonadati</taxon>
        <taxon>Pseudomonadota</taxon>
        <taxon>Alphaproteobacteria</taxon>
        <taxon>Rhodobacterales</taxon>
        <taxon>Paracoccaceae</taxon>
        <taxon>Frigidibacter</taxon>
    </lineage>
</organism>
<dbReference type="InterPro" id="IPR025178">
    <property type="entry name" value="Lnb_N"/>
</dbReference>